<dbReference type="NCBIfam" id="TIGR00217">
    <property type="entry name" value="malQ"/>
    <property type="match status" value="1"/>
</dbReference>
<protein>
    <recommendedName>
        <fullName evidence="4 10">4-alpha-glucanotransferase</fullName>
        <ecNumber evidence="3 10">2.4.1.25</ecNumber>
    </recommendedName>
    <alternativeName>
        <fullName evidence="8 10">Amylomaltase</fullName>
    </alternativeName>
    <alternativeName>
        <fullName evidence="9 10">Disproportionating enzyme</fullName>
    </alternativeName>
</protein>
<keyword evidence="12" id="KW-1185">Reference proteome</keyword>
<comment type="catalytic activity">
    <reaction evidence="1 10">
        <text>Transfers a segment of a (1-&gt;4)-alpha-D-glucan to a new position in an acceptor, which may be glucose or a (1-&gt;4)-alpha-D-glucan.</text>
        <dbReference type="EC" id="2.4.1.25"/>
    </reaction>
</comment>
<dbReference type="EC" id="2.4.1.25" evidence="3 10"/>
<dbReference type="Gene3D" id="3.20.20.80">
    <property type="entry name" value="Glycosidases"/>
    <property type="match status" value="1"/>
</dbReference>
<keyword evidence="7 10" id="KW-0119">Carbohydrate metabolism</keyword>
<evidence type="ECO:0000313" key="11">
    <source>
        <dbReference type="EMBL" id="ACZ38510.1"/>
    </source>
</evidence>
<name>D1C2P3_SPHTD</name>
<dbReference type="Pfam" id="PF02446">
    <property type="entry name" value="Glyco_hydro_77"/>
    <property type="match status" value="1"/>
</dbReference>
<dbReference type="GO" id="GO:0005975">
    <property type="term" value="P:carbohydrate metabolic process"/>
    <property type="evidence" value="ECO:0007669"/>
    <property type="project" value="InterPro"/>
</dbReference>
<dbReference type="HOGENOM" id="CLU_014132_1_0_0"/>
<dbReference type="KEGG" id="sti:Sthe_1074"/>
<dbReference type="RefSeq" id="WP_012871557.1">
    <property type="nucleotide sequence ID" value="NC_013523.1"/>
</dbReference>
<reference evidence="11 12" key="2">
    <citation type="journal article" date="2010" name="Stand. Genomic Sci.">
        <title>Complete genome sequence of Desulfohalobium retbaense type strain (HR(100)).</title>
        <authorList>
            <person name="Spring S."/>
            <person name="Nolan M."/>
            <person name="Lapidus A."/>
            <person name="Glavina Del Rio T."/>
            <person name="Copeland A."/>
            <person name="Tice H."/>
            <person name="Cheng J.F."/>
            <person name="Lucas S."/>
            <person name="Land M."/>
            <person name="Chen F."/>
            <person name="Bruce D."/>
            <person name="Goodwin L."/>
            <person name="Pitluck S."/>
            <person name="Ivanova N."/>
            <person name="Mavromatis K."/>
            <person name="Mikhailova N."/>
            <person name="Pati A."/>
            <person name="Chen A."/>
            <person name="Palaniappan K."/>
            <person name="Hauser L."/>
            <person name="Chang Y.J."/>
            <person name="Jeffries C.D."/>
            <person name="Munk C."/>
            <person name="Kiss H."/>
            <person name="Chain P."/>
            <person name="Han C."/>
            <person name="Brettin T."/>
            <person name="Detter J.C."/>
            <person name="Schuler E."/>
            <person name="Goker M."/>
            <person name="Rohde M."/>
            <person name="Bristow J."/>
            <person name="Eisen J.A."/>
            <person name="Markowitz V."/>
            <person name="Hugenholtz P."/>
            <person name="Kyrpides N.C."/>
            <person name="Klenk H.P."/>
        </authorList>
    </citation>
    <scope>NUCLEOTIDE SEQUENCE [LARGE SCALE GENOMIC DNA]</scope>
    <source>
        <strain evidence="12">ATCC 49802 / DSM 20745 / S 6022</strain>
    </source>
</reference>
<evidence type="ECO:0000256" key="10">
    <source>
        <dbReference type="RuleBase" id="RU361207"/>
    </source>
</evidence>
<gene>
    <name evidence="11" type="ordered locus">Sthe_1074</name>
</gene>
<comment type="similarity">
    <text evidence="2 10">Belongs to the disproportionating enzyme family.</text>
</comment>
<organism evidence="11 12">
    <name type="scientific">Sphaerobacter thermophilus (strain ATCC 49802 / DSM 20745 / KCCM 41009 / NCIMB 13125 / S 6022)</name>
    <dbReference type="NCBI Taxonomy" id="479434"/>
    <lineage>
        <taxon>Bacteria</taxon>
        <taxon>Pseudomonadati</taxon>
        <taxon>Thermomicrobiota</taxon>
        <taxon>Thermomicrobia</taxon>
        <taxon>Sphaerobacterales</taxon>
        <taxon>Sphaerobacterineae</taxon>
        <taxon>Sphaerobacteraceae</taxon>
        <taxon>Sphaerobacter</taxon>
    </lineage>
</organism>
<dbReference type="NCBIfam" id="NF011079">
    <property type="entry name" value="PRK14508.1-2"/>
    <property type="match status" value="1"/>
</dbReference>
<proteinExistence type="inferred from homology"/>
<dbReference type="CAZy" id="GH77">
    <property type="family name" value="Glycoside Hydrolase Family 77"/>
</dbReference>
<dbReference type="eggNOG" id="COG1640">
    <property type="taxonomic scope" value="Bacteria"/>
</dbReference>
<evidence type="ECO:0000256" key="4">
    <source>
        <dbReference type="ARBA" id="ARBA00020295"/>
    </source>
</evidence>
<dbReference type="SUPFAM" id="SSF51445">
    <property type="entry name" value="(Trans)glycosidases"/>
    <property type="match status" value="1"/>
</dbReference>
<evidence type="ECO:0000256" key="2">
    <source>
        <dbReference type="ARBA" id="ARBA00005684"/>
    </source>
</evidence>
<sequence length="502" mass="56140">MVVSGRTAGILLHPTSLPGPHGVGDLGGSAARFIDWLSEARQGLWQILPLGPPGAGDSPYDARSSFAGNPLLIALSPLVEWGLLTADEVPPPLMSDPERADFAGATSVKLTALARAFERFEASGDGELRVAYEEFWERERAWLADYALYAALRTAHDGLPWYRWEPGLVRREPAALAEWRARLDREVRFHAFLQFVFDRQWTTLKHYANERGIRIVGDIPIYVSHDSADVWAHQDLFTLDEAGQPTMRAGVPPDYFSATGQLWGNPCYRWDVLAATGYRWWIDRFRRVRELVDLVRVDHFRGFAAGWQIPAGEQTAINGAWVPGPGLDFFRRLQSELGPVPIIVEDLGIITPDVHALREQLGYPGMRVLQFAFGSGSDNPYLPHNYEADTVVYTGTHDNDTTLGWFRSCPPHERDHALRYLGTDGHDIVWDLIRLAFMSVASIAVVPLQDVLELGSEARMNVPGTASGNWRWRVREDALTRERAHRLASLTEIYGRVGGAGQ</sequence>
<dbReference type="EMBL" id="CP001823">
    <property type="protein sequence ID" value="ACZ38510.1"/>
    <property type="molecule type" value="Genomic_DNA"/>
</dbReference>
<evidence type="ECO:0000313" key="12">
    <source>
        <dbReference type="Proteomes" id="UP000002027"/>
    </source>
</evidence>
<dbReference type="GO" id="GO:0004134">
    <property type="term" value="F:4-alpha-glucanotransferase activity"/>
    <property type="evidence" value="ECO:0007669"/>
    <property type="project" value="UniProtKB-EC"/>
</dbReference>
<evidence type="ECO:0000256" key="3">
    <source>
        <dbReference type="ARBA" id="ARBA00012560"/>
    </source>
</evidence>
<evidence type="ECO:0000256" key="1">
    <source>
        <dbReference type="ARBA" id="ARBA00000439"/>
    </source>
</evidence>
<dbReference type="STRING" id="479434.Sthe_1074"/>
<dbReference type="NCBIfam" id="NF011080">
    <property type="entry name" value="PRK14508.1-3"/>
    <property type="match status" value="1"/>
</dbReference>
<evidence type="ECO:0000256" key="6">
    <source>
        <dbReference type="ARBA" id="ARBA00022679"/>
    </source>
</evidence>
<evidence type="ECO:0000256" key="7">
    <source>
        <dbReference type="ARBA" id="ARBA00023277"/>
    </source>
</evidence>
<dbReference type="InterPro" id="IPR003385">
    <property type="entry name" value="Glyco_hydro_77"/>
</dbReference>
<dbReference type="PANTHER" id="PTHR32438:SF5">
    <property type="entry name" value="4-ALPHA-GLUCANOTRANSFERASE DPE1, CHLOROPLASTIC_AMYLOPLASTIC"/>
    <property type="match status" value="1"/>
</dbReference>
<keyword evidence="6 10" id="KW-0808">Transferase</keyword>
<dbReference type="PANTHER" id="PTHR32438">
    <property type="entry name" value="4-ALPHA-GLUCANOTRANSFERASE DPE1, CHLOROPLASTIC/AMYLOPLASTIC"/>
    <property type="match status" value="1"/>
</dbReference>
<dbReference type="Proteomes" id="UP000002027">
    <property type="component" value="Chromosome 1"/>
</dbReference>
<evidence type="ECO:0000256" key="8">
    <source>
        <dbReference type="ARBA" id="ARBA00031423"/>
    </source>
</evidence>
<reference evidence="12" key="1">
    <citation type="submission" date="2009-11" db="EMBL/GenBank/DDBJ databases">
        <title>The complete chromosome 1 of Sphaerobacter thermophilus DSM 20745.</title>
        <authorList>
            <person name="Lucas S."/>
            <person name="Copeland A."/>
            <person name="Lapidus A."/>
            <person name="Glavina del Rio T."/>
            <person name="Dalin E."/>
            <person name="Tice H."/>
            <person name="Bruce D."/>
            <person name="Goodwin L."/>
            <person name="Pitluck S."/>
            <person name="Kyrpides N."/>
            <person name="Mavromatis K."/>
            <person name="Ivanova N."/>
            <person name="Mikhailova N."/>
            <person name="LaButti K.M."/>
            <person name="Clum A."/>
            <person name="Sun H.I."/>
            <person name="Brettin T."/>
            <person name="Detter J.C."/>
            <person name="Han C."/>
            <person name="Larimer F."/>
            <person name="Land M."/>
            <person name="Hauser L."/>
            <person name="Markowitz V."/>
            <person name="Cheng J.F."/>
            <person name="Hugenholtz P."/>
            <person name="Woyke T."/>
            <person name="Wu D."/>
            <person name="Steenblock K."/>
            <person name="Schneider S."/>
            <person name="Pukall R."/>
            <person name="Goeker M."/>
            <person name="Klenk H.P."/>
            <person name="Eisen J.A."/>
        </authorList>
    </citation>
    <scope>NUCLEOTIDE SEQUENCE [LARGE SCALE GENOMIC DNA]</scope>
    <source>
        <strain evidence="12">ATCC 49802 / DSM 20745 / S 6022</strain>
    </source>
</reference>
<dbReference type="AlphaFoldDB" id="D1C2P3"/>
<keyword evidence="5 10" id="KW-0328">Glycosyltransferase</keyword>
<dbReference type="InterPro" id="IPR017853">
    <property type="entry name" value="GH"/>
</dbReference>
<evidence type="ECO:0000256" key="5">
    <source>
        <dbReference type="ARBA" id="ARBA00022676"/>
    </source>
</evidence>
<accession>D1C2P3</accession>
<evidence type="ECO:0000256" key="9">
    <source>
        <dbReference type="ARBA" id="ARBA00031501"/>
    </source>
</evidence>
<dbReference type="InParanoid" id="D1C2P3"/>